<dbReference type="Proteomes" id="UP000320496">
    <property type="component" value="Chromosome"/>
</dbReference>
<dbReference type="RefSeq" id="WP_145370109.1">
    <property type="nucleotide sequence ID" value="NZ_CP036275.1"/>
</dbReference>
<dbReference type="AlphaFoldDB" id="A0A517Z8R5"/>
<dbReference type="OrthoDB" id="240747at2"/>
<sequence>MTSRNSDEPPETTRPLPYDLAPYRIVVIASIDESIAVGSDSRQQVVNDLQRVLSGRLRPLASVEVRHSIPLTDVGLDGLEQIAATAFESNNEPEDRSHLPGKVIGLRLAHAGPRFAVKLREWDGTVQAAGPVWERSTLDRRLLPHVVATLLEEVFRPVGLVTQVEGSEVELLMRGGELHQPGEREFSLHEGDYLVPFLRYLDRDRNVRRIQPIPWTLLRTTSIDRGYVTCEVVSAFGSPLAGSRRRVELVAVRVQPMHAEMRLTIIPRGRPDSPLAGTRVDVLPRLPTDEDPVDEKETLLTDRSGTVVLSGDSLQPLRYIRVFSGKHLLAQVPMLPGVDPEMVLEVPDDSVRLRVEGELSQLEGDLIDVVARRAVLLASMRAAIKQNKPDQFESFDERLNALPDLDRFERRLRTIRLAALGALQEKGDRAAQRNIGRLCDRVLELVRHHLDSDPVRALREEMAELRKATQ</sequence>
<dbReference type="KEGG" id="mri:Mal4_31960"/>
<proteinExistence type="predicted"/>
<name>A0A517Z8R5_9PLAN</name>
<evidence type="ECO:0000313" key="1">
    <source>
        <dbReference type="EMBL" id="QDU38864.1"/>
    </source>
</evidence>
<accession>A0A517Z8R5</accession>
<reference evidence="1 2" key="1">
    <citation type="submission" date="2019-02" db="EMBL/GenBank/DDBJ databases">
        <title>Deep-cultivation of Planctomycetes and their phenomic and genomic characterization uncovers novel biology.</title>
        <authorList>
            <person name="Wiegand S."/>
            <person name="Jogler M."/>
            <person name="Boedeker C."/>
            <person name="Pinto D."/>
            <person name="Vollmers J."/>
            <person name="Rivas-Marin E."/>
            <person name="Kohn T."/>
            <person name="Peeters S.H."/>
            <person name="Heuer A."/>
            <person name="Rast P."/>
            <person name="Oberbeckmann S."/>
            <person name="Bunk B."/>
            <person name="Jeske O."/>
            <person name="Meyerdierks A."/>
            <person name="Storesund J.E."/>
            <person name="Kallscheuer N."/>
            <person name="Luecker S."/>
            <person name="Lage O.M."/>
            <person name="Pohl T."/>
            <person name="Merkel B.J."/>
            <person name="Hornburger P."/>
            <person name="Mueller R.-W."/>
            <person name="Bruemmer F."/>
            <person name="Labrenz M."/>
            <person name="Spormann A.M."/>
            <person name="Op den Camp H."/>
            <person name="Overmann J."/>
            <person name="Amann R."/>
            <person name="Jetten M.S.M."/>
            <person name="Mascher T."/>
            <person name="Medema M.H."/>
            <person name="Devos D.P."/>
            <person name="Kaster A.-K."/>
            <person name="Ovreas L."/>
            <person name="Rohde M."/>
            <person name="Galperin M.Y."/>
            <person name="Jogler C."/>
        </authorList>
    </citation>
    <scope>NUCLEOTIDE SEQUENCE [LARGE SCALE GENOMIC DNA]</scope>
    <source>
        <strain evidence="1 2">Mal4</strain>
    </source>
</reference>
<dbReference type="EMBL" id="CP036275">
    <property type="protein sequence ID" value="QDU38864.1"/>
    <property type="molecule type" value="Genomic_DNA"/>
</dbReference>
<gene>
    <name evidence="1" type="ORF">Mal4_31960</name>
</gene>
<protein>
    <submittedName>
        <fullName evidence="1">Uncharacterized protein</fullName>
    </submittedName>
</protein>
<evidence type="ECO:0000313" key="2">
    <source>
        <dbReference type="Proteomes" id="UP000320496"/>
    </source>
</evidence>
<organism evidence="1 2">
    <name type="scientific">Maioricimonas rarisocia</name>
    <dbReference type="NCBI Taxonomy" id="2528026"/>
    <lineage>
        <taxon>Bacteria</taxon>
        <taxon>Pseudomonadati</taxon>
        <taxon>Planctomycetota</taxon>
        <taxon>Planctomycetia</taxon>
        <taxon>Planctomycetales</taxon>
        <taxon>Planctomycetaceae</taxon>
        <taxon>Maioricimonas</taxon>
    </lineage>
</organism>
<keyword evidence="2" id="KW-1185">Reference proteome</keyword>